<feature type="transmembrane region" description="Helical" evidence="7">
    <location>
        <begin position="213"/>
        <end position="233"/>
    </location>
</feature>
<dbReference type="Proteomes" id="UP001162162">
    <property type="component" value="Unassembled WGS sequence"/>
</dbReference>
<keyword evidence="3" id="KW-0813">Transport</keyword>
<feature type="transmembrane region" description="Helical" evidence="7">
    <location>
        <begin position="379"/>
        <end position="402"/>
    </location>
</feature>
<dbReference type="EMBL" id="JAPWTK010000134">
    <property type="protein sequence ID" value="KAJ8948592.1"/>
    <property type="molecule type" value="Genomic_DNA"/>
</dbReference>
<dbReference type="AlphaFoldDB" id="A0AAV8YBD4"/>
<evidence type="ECO:0000256" key="4">
    <source>
        <dbReference type="ARBA" id="ARBA00022692"/>
    </source>
</evidence>
<feature type="transmembrane region" description="Helical" evidence="7">
    <location>
        <begin position="345"/>
        <end position="367"/>
    </location>
</feature>
<evidence type="ECO:0000256" key="5">
    <source>
        <dbReference type="ARBA" id="ARBA00022989"/>
    </source>
</evidence>
<dbReference type="GO" id="GO:0005886">
    <property type="term" value="C:plasma membrane"/>
    <property type="evidence" value="ECO:0007669"/>
    <property type="project" value="TreeGrafter"/>
</dbReference>
<dbReference type="PANTHER" id="PTHR10332">
    <property type="entry name" value="EQUILIBRATIVE NUCLEOSIDE TRANSPORTER"/>
    <property type="match status" value="1"/>
</dbReference>
<comment type="caution">
    <text evidence="8">The sequence shown here is derived from an EMBL/GenBank/DDBJ whole genome shotgun (WGS) entry which is preliminary data.</text>
</comment>
<dbReference type="PRINTS" id="PR01130">
    <property type="entry name" value="DERENTRNSPRT"/>
</dbReference>
<feature type="transmembrane region" description="Helical" evidence="7">
    <location>
        <begin position="304"/>
        <end position="325"/>
    </location>
</feature>
<dbReference type="InterPro" id="IPR036259">
    <property type="entry name" value="MFS_trans_sf"/>
</dbReference>
<evidence type="ECO:0000256" key="7">
    <source>
        <dbReference type="SAM" id="Phobius"/>
    </source>
</evidence>
<comment type="subcellular location">
    <subcellularLocation>
        <location evidence="1">Membrane</location>
        <topology evidence="1">Multi-pass membrane protein</topology>
    </subcellularLocation>
</comment>
<keyword evidence="4 7" id="KW-0812">Transmembrane</keyword>
<feature type="transmembrane region" description="Helical" evidence="7">
    <location>
        <begin position="150"/>
        <end position="173"/>
    </location>
</feature>
<name>A0AAV8YBD4_9CUCU</name>
<keyword evidence="9" id="KW-1185">Reference proteome</keyword>
<proteinExistence type="inferred from homology"/>
<evidence type="ECO:0000256" key="6">
    <source>
        <dbReference type="ARBA" id="ARBA00023136"/>
    </source>
</evidence>
<keyword evidence="5 7" id="KW-1133">Transmembrane helix</keyword>
<reference evidence="8" key="1">
    <citation type="journal article" date="2023" name="Insect Mol. Biol.">
        <title>Genome sequencing provides insights into the evolution of gene families encoding plant cell wall-degrading enzymes in longhorned beetles.</title>
        <authorList>
            <person name="Shin N.R."/>
            <person name="Okamura Y."/>
            <person name="Kirsch R."/>
            <person name="Pauchet Y."/>
        </authorList>
    </citation>
    <scope>NUCLEOTIDE SEQUENCE</scope>
    <source>
        <strain evidence="8">AMC_N1</strain>
    </source>
</reference>
<dbReference type="GO" id="GO:0005337">
    <property type="term" value="F:nucleoside transmembrane transporter activity"/>
    <property type="evidence" value="ECO:0007669"/>
    <property type="project" value="InterPro"/>
</dbReference>
<evidence type="ECO:0000313" key="9">
    <source>
        <dbReference type="Proteomes" id="UP001162162"/>
    </source>
</evidence>
<protein>
    <recommendedName>
        <fullName evidence="10">Equilibrative nucleoside transporter 3</fullName>
    </recommendedName>
</protein>
<evidence type="ECO:0000313" key="8">
    <source>
        <dbReference type="EMBL" id="KAJ8948592.1"/>
    </source>
</evidence>
<keyword evidence="6 7" id="KW-0472">Membrane</keyword>
<dbReference type="SUPFAM" id="SSF103473">
    <property type="entry name" value="MFS general substrate transporter"/>
    <property type="match status" value="1"/>
</dbReference>
<organism evidence="8 9">
    <name type="scientific">Aromia moschata</name>
    <dbReference type="NCBI Taxonomy" id="1265417"/>
    <lineage>
        <taxon>Eukaryota</taxon>
        <taxon>Metazoa</taxon>
        <taxon>Ecdysozoa</taxon>
        <taxon>Arthropoda</taxon>
        <taxon>Hexapoda</taxon>
        <taxon>Insecta</taxon>
        <taxon>Pterygota</taxon>
        <taxon>Neoptera</taxon>
        <taxon>Endopterygota</taxon>
        <taxon>Coleoptera</taxon>
        <taxon>Polyphaga</taxon>
        <taxon>Cucujiformia</taxon>
        <taxon>Chrysomeloidea</taxon>
        <taxon>Cerambycidae</taxon>
        <taxon>Cerambycinae</taxon>
        <taxon>Callichromatini</taxon>
        <taxon>Aromia</taxon>
    </lineage>
</organism>
<feature type="transmembrane region" description="Helical" evidence="7">
    <location>
        <begin position="84"/>
        <end position="106"/>
    </location>
</feature>
<feature type="transmembrane region" description="Helical" evidence="7">
    <location>
        <begin position="185"/>
        <end position="207"/>
    </location>
</feature>
<evidence type="ECO:0008006" key="10">
    <source>
        <dbReference type="Google" id="ProtNLM"/>
    </source>
</evidence>
<dbReference type="InterPro" id="IPR002259">
    <property type="entry name" value="Eqnu_transpt"/>
</dbReference>
<evidence type="ECO:0000256" key="3">
    <source>
        <dbReference type="ARBA" id="ARBA00022448"/>
    </source>
</evidence>
<feature type="transmembrane region" description="Helical" evidence="7">
    <location>
        <begin position="118"/>
        <end position="138"/>
    </location>
</feature>
<evidence type="ECO:0000256" key="1">
    <source>
        <dbReference type="ARBA" id="ARBA00004141"/>
    </source>
</evidence>
<comment type="similarity">
    <text evidence="2">Belongs to the SLC29A/ENT transporter (TC 2.A.57) family.</text>
</comment>
<gene>
    <name evidence="8" type="ORF">NQ318_007596</name>
</gene>
<dbReference type="Pfam" id="PF01733">
    <property type="entry name" value="Nucleoside_tran"/>
    <property type="match status" value="2"/>
</dbReference>
<feature type="transmembrane region" description="Helical" evidence="7">
    <location>
        <begin position="34"/>
        <end position="64"/>
    </location>
</feature>
<accession>A0AAV8YBD4</accession>
<evidence type="ECO:0000256" key="2">
    <source>
        <dbReference type="ARBA" id="ARBA00007965"/>
    </source>
</evidence>
<dbReference type="PANTHER" id="PTHR10332:SF88">
    <property type="entry name" value="EQUILIBRATIVE NUCLEOSIDE TRANSPORTER 1, ISOFORM A"/>
    <property type="match status" value="1"/>
</dbReference>
<sequence length="405" mass="45573">MIKKANAITSVEYQVALNQKCEERIDGTTPADNYYFVHILFLLMGLMHFLPFTFFVTANAYWMYKFRNVSASTLDASSRTSLQTHFASGTVITDTVPMLICILASTSFGHKIRARRRILTSLVVLTVCFVTGCGFVKINTDSWQAGFFGLTMSILSFISGANSVMEVGILVILSKFPHYYMKVYLLGQGFAGLFNSILQVLSLLIGTATTTSAMIYFVTGTSFMALTLILFYLSKYNKLYRYHVESVAEDTKRPDLFLKTMATEACGMSKQWTDKYFVPIITFLYADMASLLGRVAASKLKKVINGYLLSFIMLLRMVVFVPLIYFCNAQPRNHLPVLLPHDWQYIIVLGLFCFSNGYFINVIFLDIGKLVEPEKVEDAFMVLMSFMAVFGALISPISLFSVDVL</sequence>